<gene>
    <name evidence="2" type="ORF">EV129_10189</name>
</gene>
<feature type="region of interest" description="Disordered" evidence="1">
    <location>
        <begin position="67"/>
        <end position="86"/>
    </location>
</feature>
<protein>
    <submittedName>
        <fullName evidence="2">Uncharacterized protein</fullName>
    </submittedName>
</protein>
<dbReference type="EMBL" id="SMBK01000001">
    <property type="protein sequence ID" value="TCU40804.1"/>
    <property type="molecule type" value="Genomic_DNA"/>
</dbReference>
<comment type="caution">
    <text evidence="2">The sequence shown here is derived from an EMBL/GenBank/DDBJ whole genome shotgun (WGS) entry which is preliminary data.</text>
</comment>
<evidence type="ECO:0000256" key="1">
    <source>
        <dbReference type="SAM" id="MobiDB-lite"/>
    </source>
</evidence>
<dbReference type="AlphaFoldDB" id="A0A4R3RZM9"/>
<evidence type="ECO:0000313" key="2">
    <source>
        <dbReference type="EMBL" id="TCU40804.1"/>
    </source>
</evidence>
<accession>A0A4R3RZM9</accession>
<organism evidence="2 3">
    <name type="scientific">Rhizobium azibense</name>
    <dbReference type="NCBI Taxonomy" id="1136135"/>
    <lineage>
        <taxon>Bacteria</taxon>
        <taxon>Pseudomonadati</taxon>
        <taxon>Pseudomonadota</taxon>
        <taxon>Alphaproteobacteria</taxon>
        <taxon>Hyphomicrobiales</taxon>
        <taxon>Rhizobiaceae</taxon>
        <taxon>Rhizobium/Agrobacterium group</taxon>
        <taxon>Rhizobium</taxon>
    </lineage>
</organism>
<evidence type="ECO:0000313" key="3">
    <source>
        <dbReference type="Proteomes" id="UP000295507"/>
    </source>
</evidence>
<proteinExistence type="predicted"/>
<name>A0A4R3RZM9_9HYPH</name>
<sequence length="118" mass="12999">MIQFVVLKPAPAAKRQRLTASEFGGSWAKASTGTLHQIARTRHPRSQKSRNWGSAWINRACVQEGHVHTDHPPFNSDPLGKLEKGLASSASNIQEPCLLNSDPGLLWPSAPRRKLKVD</sequence>
<reference evidence="2 3" key="1">
    <citation type="submission" date="2019-03" db="EMBL/GenBank/DDBJ databases">
        <title>Genomic Encyclopedia of Type Strains, Phase IV (KMG-V): Genome sequencing to study the core and pangenomes of soil and plant-associated prokaryotes.</title>
        <authorList>
            <person name="Whitman W."/>
        </authorList>
    </citation>
    <scope>NUCLEOTIDE SEQUENCE [LARGE SCALE GENOMIC DNA]</scope>
    <source>
        <strain evidence="2 3">IE4868</strain>
    </source>
</reference>
<dbReference type="Proteomes" id="UP000295507">
    <property type="component" value="Unassembled WGS sequence"/>
</dbReference>